<dbReference type="InterPro" id="IPR032567">
    <property type="entry name" value="RTL1-rel"/>
</dbReference>
<proteinExistence type="predicted"/>
<dbReference type="PANTHER" id="PTHR15503:SF45">
    <property type="entry name" value="RNA-DIRECTED DNA POLYMERASE HOMOLOG"/>
    <property type="match status" value="1"/>
</dbReference>
<dbReference type="Gene3D" id="3.10.10.10">
    <property type="entry name" value="HIV Type 1 Reverse Transcriptase, subunit A, domain 1"/>
    <property type="match status" value="1"/>
</dbReference>
<evidence type="ECO:0000313" key="2">
    <source>
        <dbReference type="Proteomes" id="UP000663760"/>
    </source>
</evidence>
<dbReference type="AlphaFoldDB" id="A0A7I8KHV2"/>
<protein>
    <submittedName>
        <fullName evidence="1">Uncharacterized protein</fullName>
    </submittedName>
</protein>
<accession>A0A7I8KHV2</accession>
<reference evidence="1" key="1">
    <citation type="submission" date="2020-02" db="EMBL/GenBank/DDBJ databases">
        <authorList>
            <person name="Scholz U."/>
            <person name="Mascher M."/>
            <person name="Fiebig A."/>
        </authorList>
    </citation>
    <scope>NUCLEOTIDE SEQUENCE</scope>
</reference>
<evidence type="ECO:0000313" key="1">
    <source>
        <dbReference type="EMBL" id="CAA7396826.1"/>
    </source>
</evidence>
<keyword evidence="2" id="KW-1185">Reference proteome</keyword>
<dbReference type="Proteomes" id="UP000663760">
    <property type="component" value="Chromosome 5"/>
</dbReference>
<organism evidence="1 2">
    <name type="scientific">Spirodela intermedia</name>
    <name type="common">Intermediate duckweed</name>
    <dbReference type="NCBI Taxonomy" id="51605"/>
    <lineage>
        <taxon>Eukaryota</taxon>
        <taxon>Viridiplantae</taxon>
        <taxon>Streptophyta</taxon>
        <taxon>Embryophyta</taxon>
        <taxon>Tracheophyta</taxon>
        <taxon>Spermatophyta</taxon>
        <taxon>Magnoliopsida</taxon>
        <taxon>Liliopsida</taxon>
        <taxon>Araceae</taxon>
        <taxon>Lemnoideae</taxon>
        <taxon>Spirodela</taxon>
    </lineage>
</organism>
<dbReference type="InterPro" id="IPR043502">
    <property type="entry name" value="DNA/RNA_pol_sf"/>
</dbReference>
<dbReference type="EMBL" id="LR746268">
    <property type="protein sequence ID" value="CAA7396826.1"/>
    <property type="molecule type" value="Genomic_DNA"/>
</dbReference>
<gene>
    <name evidence="1" type="ORF">SI8410_05007489</name>
</gene>
<name>A0A7I8KHV2_SPIIN</name>
<sequence length="67" mass="7611">MNFANRALRIFTSNTLSNYYRGEKPPARAPYKVSPSHLEELRKQLEELLAIGHICPSHAPFGDPVLF</sequence>
<dbReference type="SUPFAM" id="SSF56672">
    <property type="entry name" value="DNA/RNA polymerases"/>
    <property type="match status" value="1"/>
</dbReference>
<dbReference type="PANTHER" id="PTHR15503">
    <property type="entry name" value="LDOC1 RELATED"/>
    <property type="match status" value="1"/>
</dbReference>